<dbReference type="EMBL" id="JAANNP010000030">
    <property type="protein sequence ID" value="NHC15428.1"/>
    <property type="molecule type" value="Genomic_DNA"/>
</dbReference>
<dbReference type="SUPFAM" id="SSF55781">
    <property type="entry name" value="GAF domain-like"/>
    <property type="match status" value="1"/>
</dbReference>
<gene>
    <name evidence="2" type="ORF">G9H71_16740</name>
</gene>
<protein>
    <recommendedName>
        <fullName evidence="4">GAF domain-containing protein</fullName>
    </recommendedName>
</protein>
<evidence type="ECO:0008006" key="4">
    <source>
        <dbReference type="Google" id="ProtNLM"/>
    </source>
</evidence>
<feature type="non-terminal residue" evidence="2">
    <location>
        <position position="181"/>
    </location>
</feature>
<dbReference type="Gene3D" id="3.30.450.40">
    <property type="match status" value="1"/>
</dbReference>
<comment type="caution">
    <text evidence="2">The sequence shown here is derived from an EMBL/GenBank/DDBJ whole genome shotgun (WGS) entry which is preliminary data.</text>
</comment>
<sequence length="181" mass="18060">MSSPRPGAGSRALSVPRPRTDEHGERDGVVIAPARALLDAVVAIGADLTPGAVLANVVRAAVALVPARLAVLVVLGPDRQAQQLAAAEPGGPAAALLPEDEARAAYARLLAAGPATGVVRVPVTHRGAALGLLLLAPAAPHGPVLGDGDVAAAEALAAAAGGALANARVLEEADRRRRWLE</sequence>
<keyword evidence="3" id="KW-1185">Reference proteome</keyword>
<evidence type="ECO:0000313" key="3">
    <source>
        <dbReference type="Proteomes" id="UP000800981"/>
    </source>
</evidence>
<evidence type="ECO:0000313" key="2">
    <source>
        <dbReference type="EMBL" id="NHC15428.1"/>
    </source>
</evidence>
<accession>A0ABX0GXY3</accession>
<name>A0ABX0GXY3_9ACTN</name>
<reference evidence="2 3" key="1">
    <citation type="submission" date="2020-03" db="EMBL/GenBank/DDBJ databases">
        <title>Two novel Motilibacter sp.</title>
        <authorList>
            <person name="Liu S."/>
        </authorList>
    </citation>
    <scope>NUCLEOTIDE SEQUENCE [LARGE SCALE GENOMIC DNA]</scope>
    <source>
        <strain evidence="2 3">E257</strain>
    </source>
</reference>
<dbReference type="InterPro" id="IPR029016">
    <property type="entry name" value="GAF-like_dom_sf"/>
</dbReference>
<evidence type="ECO:0000256" key="1">
    <source>
        <dbReference type="SAM" id="MobiDB-lite"/>
    </source>
</evidence>
<dbReference type="Proteomes" id="UP000800981">
    <property type="component" value="Unassembled WGS sequence"/>
</dbReference>
<feature type="region of interest" description="Disordered" evidence="1">
    <location>
        <begin position="1"/>
        <end position="26"/>
    </location>
</feature>
<organism evidence="2 3">
    <name type="scientific">Motilibacter deserti</name>
    <dbReference type="NCBI Taxonomy" id="2714956"/>
    <lineage>
        <taxon>Bacteria</taxon>
        <taxon>Bacillati</taxon>
        <taxon>Actinomycetota</taxon>
        <taxon>Actinomycetes</taxon>
        <taxon>Motilibacterales</taxon>
        <taxon>Motilibacteraceae</taxon>
        <taxon>Motilibacter</taxon>
    </lineage>
</organism>
<proteinExistence type="predicted"/>